<dbReference type="AlphaFoldDB" id="A0ABD3RW95"/>
<evidence type="ECO:0000256" key="1">
    <source>
        <dbReference type="SAM" id="MobiDB-lite"/>
    </source>
</evidence>
<sequence length="1240" mass="137985">MSLPRTTLADLLADDVRDYFLREVPDLVASAPITAATADSGTRQQRRWQRTILNGNSKEIKLLSTWTSQTMSSLSSCSDDDGDGDGDGDSVSDDDGDEDHDIRRWRKKGIKNYKSYKKNHDDDGRGRDEQERGQNTAERRENATDAACHSQNNIQRQQQQDRLKKQCHRPHVSSIGSGSGSICTSHRQYNSFGSGSGSGILSSFYFTGKSSKSTDLSTADAEFLHRYAVEKERASSRYSNLSPNSIQSNPSTTSPLSMYYKDPSQPPSRRPPIVTGSHRPALPSIDNDDWEEDDGSENELNDKAREEWETTKGKKKKKKKKKDDAKMAAATAIRGSSDHVNMETFHQHQQPDLGARNKCHAISSPQLNRHQRQVLQNQAEHDAFFLKSNEMNRKGNHERDDSTGTFVRLGVLRSAKSVGDGSSFCGSDSPNKSIVNSIHHNSRPLSYLSASSGSGSSDEDVPMPSASALRLLGNRYRGETRKLFAATAPAIADGTSSRSGGGGYYQNRVVNNYNASDLANIDTVYSSSVGGDFESALFGDCEPSSSDESIDTVEEGRSEAWNSSCSSSHASSHEVMEQPVFKASSSRDGWKLVGSDLVGSLQNNFYNTDMEEGGNGTIILSGEREGLFGVPNYSSMGRTDVTRELSRIFSGSSSSSKVRTSKKGDGYLPYRSRKKMKKKNHHQHHRLGGSGWPLRLDDALEALQIKMGAFIVVVELFISNMPSLIGSLALAWVSLGVDWFKWYEDDACYPTHYHSDGCVFPEFPGCFVCDTDRDGYQFALHFHYMCSSISFILCSLLLGKLAIAFPVVRDELANPTTAAPLGLLCMAIEKVVGGNFGSIGMCITFFASALHTVVACWFIFISIVYKTLPEPSWFPNTTGIGLAAVKVYLYWTSGGYFLSGFSLLAFIMFYFVSLFRIHTNEKISVPVCWAQLSGPAVVLYGFTIFSQPGTRDDELALMIPENKEHFYRIHHQYYMPVMHVLFALWLVGNHSEEKHLAQPMLAFALPLSPTPMRCRRTGCLSMHFLHLHLEKPSRQDISNNCGLGLFLCKLTLFSMFPSWNVQLLLYQYWTLTLIFGTLLVMVMTWKFFEHLPSWCQINVDDDEMPPEPEKTIVTQLLQKGNAGDSMRQHFVSAAVLQANESGALVRVLQDGKMKYVRSRRMPSMGFDPIMNVSELISERDRLLQHVTYAAHPSRDRGGVSSFDGTLLDAPNECDRLNTSSGRRRLNFLSFDASTIMRGDH</sequence>
<feature type="compositionally biased region" description="Acidic residues" evidence="1">
    <location>
        <begin position="78"/>
        <end position="99"/>
    </location>
</feature>
<keyword evidence="2" id="KW-0472">Membrane</keyword>
<feature type="transmembrane region" description="Helical" evidence="2">
    <location>
        <begin position="782"/>
        <end position="805"/>
    </location>
</feature>
<evidence type="ECO:0000256" key="2">
    <source>
        <dbReference type="SAM" id="Phobius"/>
    </source>
</evidence>
<feature type="transmembrane region" description="Helical" evidence="2">
    <location>
        <begin position="836"/>
        <end position="861"/>
    </location>
</feature>
<feature type="transmembrane region" description="Helical" evidence="2">
    <location>
        <begin position="707"/>
        <end position="733"/>
    </location>
</feature>
<feature type="compositionally biased region" description="Basic and acidic residues" evidence="1">
    <location>
        <begin position="118"/>
        <end position="143"/>
    </location>
</feature>
<keyword evidence="2" id="KW-0812">Transmembrane</keyword>
<feature type="region of interest" description="Disordered" evidence="1">
    <location>
        <begin position="115"/>
        <end position="182"/>
    </location>
</feature>
<keyword evidence="2" id="KW-1133">Transmembrane helix</keyword>
<dbReference type="EMBL" id="JALLPB020000145">
    <property type="protein sequence ID" value="KAL3816497.1"/>
    <property type="molecule type" value="Genomic_DNA"/>
</dbReference>
<feature type="compositionally biased region" description="Basic and acidic residues" evidence="1">
    <location>
        <begin position="300"/>
        <end position="312"/>
    </location>
</feature>
<keyword evidence="4" id="KW-1185">Reference proteome</keyword>
<proteinExistence type="predicted"/>
<feature type="compositionally biased region" description="Acidic residues" evidence="1">
    <location>
        <begin position="286"/>
        <end position="299"/>
    </location>
</feature>
<feature type="compositionally biased region" description="Polar residues" evidence="1">
    <location>
        <begin position="236"/>
        <end position="256"/>
    </location>
</feature>
<dbReference type="Proteomes" id="UP001530377">
    <property type="component" value="Unassembled WGS sequence"/>
</dbReference>
<protein>
    <submittedName>
        <fullName evidence="3">Uncharacterized protein</fullName>
    </submittedName>
</protein>
<evidence type="ECO:0000313" key="4">
    <source>
        <dbReference type="Proteomes" id="UP001530377"/>
    </source>
</evidence>
<feature type="region of interest" description="Disordered" evidence="1">
    <location>
        <begin position="233"/>
        <end position="327"/>
    </location>
</feature>
<name>A0ABD3RW95_9STRA</name>
<feature type="transmembrane region" description="Helical" evidence="2">
    <location>
        <begin position="873"/>
        <end position="891"/>
    </location>
</feature>
<feature type="transmembrane region" description="Helical" evidence="2">
    <location>
        <begin position="927"/>
        <end position="945"/>
    </location>
</feature>
<reference evidence="3 4" key="1">
    <citation type="submission" date="2024-10" db="EMBL/GenBank/DDBJ databases">
        <title>Updated reference genomes for cyclostephanoid diatoms.</title>
        <authorList>
            <person name="Roberts W.R."/>
            <person name="Alverson A.J."/>
        </authorList>
    </citation>
    <scope>NUCLEOTIDE SEQUENCE [LARGE SCALE GENOMIC DNA]</scope>
    <source>
        <strain evidence="3 4">AJA228-03</strain>
    </source>
</reference>
<comment type="caution">
    <text evidence="3">The sequence shown here is derived from an EMBL/GenBank/DDBJ whole genome shotgun (WGS) entry which is preliminary data.</text>
</comment>
<accession>A0ABD3RW95</accession>
<organism evidence="3 4">
    <name type="scientific">Cyclostephanos tholiformis</name>
    <dbReference type="NCBI Taxonomy" id="382380"/>
    <lineage>
        <taxon>Eukaryota</taxon>
        <taxon>Sar</taxon>
        <taxon>Stramenopiles</taxon>
        <taxon>Ochrophyta</taxon>
        <taxon>Bacillariophyta</taxon>
        <taxon>Coscinodiscophyceae</taxon>
        <taxon>Thalassiosirophycidae</taxon>
        <taxon>Stephanodiscales</taxon>
        <taxon>Stephanodiscaceae</taxon>
        <taxon>Cyclostephanos</taxon>
    </lineage>
</organism>
<evidence type="ECO:0000313" key="3">
    <source>
        <dbReference type="EMBL" id="KAL3816497.1"/>
    </source>
</evidence>
<feature type="transmembrane region" description="Helical" evidence="2">
    <location>
        <begin position="1068"/>
        <end position="1088"/>
    </location>
</feature>
<feature type="transmembrane region" description="Helical" evidence="2">
    <location>
        <begin position="897"/>
        <end position="915"/>
    </location>
</feature>
<feature type="transmembrane region" description="Helical" evidence="2">
    <location>
        <begin position="971"/>
        <end position="988"/>
    </location>
</feature>
<gene>
    <name evidence="3" type="ORF">ACHAXA_011302</name>
</gene>
<feature type="compositionally biased region" description="Low complexity" evidence="1">
    <location>
        <begin position="173"/>
        <end position="182"/>
    </location>
</feature>
<feature type="region of interest" description="Disordered" evidence="1">
    <location>
        <begin position="72"/>
        <end position="103"/>
    </location>
</feature>